<organism evidence="9">
    <name type="scientific">freshwater metagenome</name>
    <dbReference type="NCBI Taxonomy" id="449393"/>
    <lineage>
        <taxon>unclassified sequences</taxon>
        <taxon>metagenomes</taxon>
        <taxon>ecological metagenomes</taxon>
    </lineage>
</organism>
<keyword evidence="5" id="KW-0418">Kinase</keyword>
<evidence type="ECO:0000256" key="5">
    <source>
        <dbReference type="ARBA" id="ARBA00022777"/>
    </source>
</evidence>
<evidence type="ECO:0000256" key="3">
    <source>
        <dbReference type="ARBA" id="ARBA00022553"/>
    </source>
</evidence>
<dbReference type="PRINTS" id="PR00344">
    <property type="entry name" value="BCTRLSENSOR"/>
</dbReference>
<dbReference type="PANTHER" id="PTHR45453:SF1">
    <property type="entry name" value="PHOSPHATE REGULON SENSOR PROTEIN PHOR"/>
    <property type="match status" value="1"/>
</dbReference>
<feature type="domain" description="Histidine kinase" evidence="8">
    <location>
        <begin position="195"/>
        <end position="409"/>
    </location>
</feature>
<evidence type="ECO:0000256" key="7">
    <source>
        <dbReference type="SAM" id="Phobius"/>
    </source>
</evidence>
<dbReference type="SMART" id="SM00387">
    <property type="entry name" value="HATPase_c"/>
    <property type="match status" value="1"/>
</dbReference>
<dbReference type="SMART" id="SM00388">
    <property type="entry name" value="HisKA"/>
    <property type="match status" value="1"/>
</dbReference>
<dbReference type="Gene3D" id="3.30.565.10">
    <property type="entry name" value="Histidine kinase-like ATPase, C-terminal domain"/>
    <property type="match status" value="1"/>
</dbReference>
<accession>A0A6J6H0S3</accession>
<evidence type="ECO:0000259" key="8">
    <source>
        <dbReference type="PROSITE" id="PS50109"/>
    </source>
</evidence>
<dbReference type="GO" id="GO:0000155">
    <property type="term" value="F:phosphorelay sensor kinase activity"/>
    <property type="evidence" value="ECO:0007669"/>
    <property type="project" value="InterPro"/>
</dbReference>
<keyword evidence="7" id="KW-0812">Transmembrane</keyword>
<dbReference type="InterPro" id="IPR003661">
    <property type="entry name" value="HisK_dim/P_dom"/>
</dbReference>
<dbReference type="Pfam" id="PF02518">
    <property type="entry name" value="HATPase_c"/>
    <property type="match status" value="1"/>
</dbReference>
<evidence type="ECO:0000313" key="9">
    <source>
        <dbReference type="EMBL" id="CAB4607261.1"/>
    </source>
</evidence>
<dbReference type="EMBL" id="CAEZUS010000054">
    <property type="protein sequence ID" value="CAB4607261.1"/>
    <property type="molecule type" value="Genomic_DNA"/>
</dbReference>
<evidence type="ECO:0000256" key="2">
    <source>
        <dbReference type="ARBA" id="ARBA00012438"/>
    </source>
</evidence>
<dbReference type="InterPro" id="IPR003594">
    <property type="entry name" value="HATPase_dom"/>
</dbReference>
<name>A0A6J6H0S3_9ZZZZ</name>
<dbReference type="SUPFAM" id="SSF55874">
    <property type="entry name" value="ATPase domain of HSP90 chaperone/DNA topoisomerase II/histidine kinase"/>
    <property type="match status" value="1"/>
</dbReference>
<feature type="transmembrane region" description="Helical" evidence="7">
    <location>
        <begin position="149"/>
        <end position="169"/>
    </location>
</feature>
<dbReference type="SUPFAM" id="SSF47384">
    <property type="entry name" value="Homodimeric domain of signal transducing histidine kinase"/>
    <property type="match status" value="1"/>
</dbReference>
<protein>
    <recommendedName>
        <fullName evidence="2">histidine kinase</fullName>
        <ecNumber evidence="2">2.7.13.3</ecNumber>
    </recommendedName>
</protein>
<keyword evidence="7" id="KW-0472">Membrane</keyword>
<evidence type="ECO:0000256" key="4">
    <source>
        <dbReference type="ARBA" id="ARBA00022679"/>
    </source>
</evidence>
<dbReference type="GO" id="GO:0016036">
    <property type="term" value="P:cellular response to phosphate starvation"/>
    <property type="evidence" value="ECO:0007669"/>
    <property type="project" value="TreeGrafter"/>
</dbReference>
<comment type="catalytic activity">
    <reaction evidence="1">
        <text>ATP + protein L-histidine = ADP + protein N-phospho-L-histidine.</text>
        <dbReference type="EC" id="2.7.13.3"/>
    </reaction>
</comment>
<keyword evidence="7" id="KW-1133">Transmembrane helix</keyword>
<keyword evidence="6" id="KW-0902">Two-component regulatory system</keyword>
<sequence length="410" mass="45443">MKLQTRLTALVSTIIIVISAAIGLFAIVITEQNEIGRIDKILGNSVNQLIDSNDDPLSLALLLADQSDQKFTVSYVSKARDITSLNQSSGDLTVVPTNLELSASLADGVTVNTDGLDRIRTMQLPNDEYVVLSSSLTDIETAKSENIRYLFLFTLAMVLLGILISNYLFRRDNELNEVVNSLQKNQENMREFLGDASHELRTPLTVIKGYVELLSKNQATDPVKTSEYYNRVGHEIERMQALINDLLLIAELEDQSSSNPEIINFSREVSHMINDLVALQPNRPIETNVEPGILVNLSHNYAQQMLANIFSNLRRHTPENAETKIALTSKGNRAILVVADAGPGLPDDVYKSGIQYFQRFDRSRSRESGGSGLGMTIMKRIIESANGSIQLRKAELGGLEIEISLPINRD</sequence>
<dbReference type="GO" id="GO:0004721">
    <property type="term" value="F:phosphoprotein phosphatase activity"/>
    <property type="evidence" value="ECO:0007669"/>
    <property type="project" value="TreeGrafter"/>
</dbReference>
<reference evidence="9" key="1">
    <citation type="submission" date="2020-05" db="EMBL/GenBank/DDBJ databases">
        <authorList>
            <person name="Chiriac C."/>
            <person name="Salcher M."/>
            <person name="Ghai R."/>
            <person name="Kavagutti S V."/>
        </authorList>
    </citation>
    <scope>NUCLEOTIDE SEQUENCE</scope>
</reference>
<feature type="transmembrane region" description="Helical" evidence="7">
    <location>
        <begin position="6"/>
        <end position="30"/>
    </location>
</feature>
<keyword evidence="4" id="KW-0808">Transferase</keyword>
<dbReference type="EC" id="2.7.13.3" evidence="2"/>
<dbReference type="InterPro" id="IPR036890">
    <property type="entry name" value="HATPase_C_sf"/>
</dbReference>
<evidence type="ECO:0000256" key="6">
    <source>
        <dbReference type="ARBA" id="ARBA00023012"/>
    </source>
</evidence>
<dbReference type="AlphaFoldDB" id="A0A6J6H0S3"/>
<dbReference type="PROSITE" id="PS50109">
    <property type="entry name" value="HIS_KIN"/>
    <property type="match status" value="1"/>
</dbReference>
<dbReference type="GO" id="GO:0005886">
    <property type="term" value="C:plasma membrane"/>
    <property type="evidence" value="ECO:0007669"/>
    <property type="project" value="TreeGrafter"/>
</dbReference>
<dbReference type="PANTHER" id="PTHR45453">
    <property type="entry name" value="PHOSPHATE REGULON SENSOR PROTEIN PHOR"/>
    <property type="match status" value="1"/>
</dbReference>
<dbReference type="CDD" id="cd00082">
    <property type="entry name" value="HisKA"/>
    <property type="match status" value="1"/>
</dbReference>
<evidence type="ECO:0000256" key="1">
    <source>
        <dbReference type="ARBA" id="ARBA00000085"/>
    </source>
</evidence>
<dbReference type="InterPro" id="IPR004358">
    <property type="entry name" value="Sig_transdc_His_kin-like_C"/>
</dbReference>
<dbReference type="Gene3D" id="1.10.287.130">
    <property type="match status" value="1"/>
</dbReference>
<dbReference type="InterPro" id="IPR005467">
    <property type="entry name" value="His_kinase_dom"/>
</dbReference>
<proteinExistence type="predicted"/>
<dbReference type="Pfam" id="PF00512">
    <property type="entry name" value="HisKA"/>
    <property type="match status" value="1"/>
</dbReference>
<dbReference type="FunFam" id="1.10.287.130:FF:000001">
    <property type="entry name" value="Two-component sensor histidine kinase"/>
    <property type="match status" value="1"/>
</dbReference>
<dbReference type="InterPro" id="IPR050351">
    <property type="entry name" value="BphY/WalK/GraS-like"/>
</dbReference>
<keyword evidence="3" id="KW-0597">Phosphoprotein</keyword>
<dbReference type="InterPro" id="IPR036097">
    <property type="entry name" value="HisK_dim/P_sf"/>
</dbReference>
<gene>
    <name evidence="9" type="ORF">UFOPK1852_00475</name>
</gene>